<proteinExistence type="inferred from homology"/>
<evidence type="ECO:0000256" key="4">
    <source>
        <dbReference type="ARBA" id="ARBA00023163"/>
    </source>
</evidence>
<evidence type="ECO:0000313" key="7">
    <source>
        <dbReference type="Proteomes" id="UP000030907"/>
    </source>
</evidence>
<dbReference type="Pfam" id="PF00126">
    <property type="entry name" value="HTH_1"/>
    <property type="match status" value="1"/>
</dbReference>
<gene>
    <name evidence="6" type="ORF">SKP52_10255</name>
</gene>
<dbReference type="FunFam" id="1.10.10.10:FF:000001">
    <property type="entry name" value="LysR family transcriptional regulator"/>
    <property type="match status" value="1"/>
</dbReference>
<dbReference type="GO" id="GO:0003700">
    <property type="term" value="F:DNA-binding transcription factor activity"/>
    <property type="evidence" value="ECO:0007669"/>
    <property type="project" value="InterPro"/>
</dbReference>
<evidence type="ECO:0000256" key="3">
    <source>
        <dbReference type="ARBA" id="ARBA00023125"/>
    </source>
</evidence>
<dbReference type="RefSeq" id="WP_039574502.1">
    <property type="nucleotide sequence ID" value="NZ_CP009122.1"/>
</dbReference>
<dbReference type="CDD" id="cd05466">
    <property type="entry name" value="PBP2_LTTR_substrate"/>
    <property type="match status" value="1"/>
</dbReference>
<dbReference type="PRINTS" id="PR00039">
    <property type="entry name" value="HTHLYSR"/>
</dbReference>
<evidence type="ECO:0000259" key="5">
    <source>
        <dbReference type="PROSITE" id="PS50931"/>
    </source>
</evidence>
<dbReference type="InterPro" id="IPR000847">
    <property type="entry name" value="LysR_HTH_N"/>
</dbReference>
<dbReference type="GO" id="GO:0032993">
    <property type="term" value="C:protein-DNA complex"/>
    <property type="evidence" value="ECO:0007669"/>
    <property type="project" value="TreeGrafter"/>
</dbReference>
<dbReference type="GO" id="GO:0003677">
    <property type="term" value="F:DNA binding"/>
    <property type="evidence" value="ECO:0007669"/>
    <property type="project" value="UniProtKB-KW"/>
</dbReference>
<sequence>MIKRAHIRQFLAVVDAGSFTQAALRIRVTQPALSTGIAELEKLVGAPLFIRNRRQIRLTEAGGRFLPIARDLERGFRAADSFGREEDRQETGLKLGIIRSAPGELLQSIAAALRPAFAIELNENSDSELRAALGSGRINMALVPLRPGERGAYIVPLYEEALTMFVASGHPLAGRIEVAPEELAAETMIARRACEFLDVTSRFFTRHGVRPRFALRSDSDERCLRMVAAGIGITTAPVSLAIDGIVPLKVAGYDFRRELGLIAEPAWSSLPDVEPRLTHALETIATIAADWRETKVNVLA</sequence>
<evidence type="ECO:0000313" key="6">
    <source>
        <dbReference type="EMBL" id="AJA08957.1"/>
    </source>
</evidence>
<keyword evidence="3" id="KW-0238">DNA-binding</keyword>
<dbReference type="STRING" id="1515612.SKP52_10255"/>
<dbReference type="OrthoDB" id="9815174at2"/>
<dbReference type="PANTHER" id="PTHR30346:SF28">
    <property type="entry name" value="HTH-TYPE TRANSCRIPTIONAL REGULATOR CYNR"/>
    <property type="match status" value="1"/>
</dbReference>
<protein>
    <submittedName>
        <fullName evidence="6">LysR family transcriptional regulator</fullName>
    </submittedName>
</protein>
<evidence type="ECO:0000256" key="1">
    <source>
        <dbReference type="ARBA" id="ARBA00009437"/>
    </source>
</evidence>
<feature type="domain" description="HTH lysR-type" evidence="5">
    <location>
        <begin position="2"/>
        <end position="59"/>
    </location>
</feature>
<keyword evidence="4" id="KW-0804">Transcription</keyword>
<keyword evidence="7" id="KW-1185">Reference proteome</keyword>
<dbReference type="InterPro" id="IPR036388">
    <property type="entry name" value="WH-like_DNA-bd_sf"/>
</dbReference>
<dbReference type="Gene3D" id="3.40.190.10">
    <property type="entry name" value="Periplasmic binding protein-like II"/>
    <property type="match status" value="2"/>
</dbReference>
<dbReference type="SUPFAM" id="SSF53850">
    <property type="entry name" value="Periplasmic binding protein-like II"/>
    <property type="match status" value="1"/>
</dbReference>
<dbReference type="KEGG" id="sphk:SKP52_10255"/>
<name>A0A0A7PLY8_9SPHN</name>
<dbReference type="InterPro" id="IPR036390">
    <property type="entry name" value="WH_DNA-bd_sf"/>
</dbReference>
<dbReference type="PANTHER" id="PTHR30346">
    <property type="entry name" value="TRANSCRIPTIONAL DUAL REGULATOR HCAR-RELATED"/>
    <property type="match status" value="1"/>
</dbReference>
<dbReference type="Proteomes" id="UP000030907">
    <property type="component" value="Chromosome"/>
</dbReference>
<organism evidence="6 7">
    <name type="scientific">Sphingopyxis fribergensis</name>
    <dbReference type="NCBI Taxonomy" id="1515612"/>
    <lineage>
        <taxon>Bacteria</taxon>
        <taxon>Pseudomonadati</taxon>
        <taxon>Pseudomonadota</taxon>
        <taxon>Alphaproteobacteria</taxon>
        <taxon>Sphingomonadales</taxon>
        <taxon>Sphingomonadaceae</taxon>
        <taxon>Sphingopyxis</taxon>
    </lineage>
</organism>
<dbReference type="Pfam" id="PF03466">
    <property type="entry name" value="LysR_substrate"/>
    <property type="match status" value="1"/>
</dbReference>
<evidence type="ECO:0000256" key="2">
    <source>
        <dbReference type="ARBA" id="ARBA00023015"/>
    </source>
</evidence>
<dbReference type="Gene3D" id="1.10.10.10">
    <property type="entry name" value="Winged helix-like DNA-binding domain superfamily/Winged helix DNA-binding domain"/>
    <property type="match status" value="1"/>
</dbReference>
<dbReference type="InterPro" id="IPR005119">
    <property type="entry name" value="LysR_subst-bd"/>
</dbReference>
<comment type="similarity">
    <text evidence="1">Belongs to the LysR transcriptional regulatory family.</text>
</comment>
<dbReference type="HOGENOM" id="CLU_039613_6_4_5"/>
<keyword evidence="2" id="KW-0805">Transcription regulation</keyword>
<reference evidence="6 7" key="1">
    <citation type="journal article" date="2015" name="Int. J. Syst. Evol. Microbiol.">
        <title>Description of Sphingopyxis fribergensis sp. nov. - a soil bacterium with the ability to degrade styrene and phenylacetic acid.</title>
        <authorList>
            <person name="Oelschlagel M."/>
            <person name="Ruckert C."/>
            <person name="Kalinowski J."/>
            <person name="Schmidt G."/>
            <person name="Schlomann M."/>
            <person name="Tischler D."/>
        </authorList>
    </citation>
    <scope>NUCLEOTIDE SEQUENCE [LARGE SCALE GENOMIC DNA]</scope>
    <source>
        <strain evidence="6 7">Kp5.2</strain>
    </source>
</reference>
<dbReference type="AlphaFoldDB" id="A0A0A7PLY8"/>
<dbReference type="SUPFAM" id="SSF46785">
    <property type="entry name" value="Winged helix' DNA-binding domain"/>
    <property type="match status" value="1"/>
</dbReference>
<accession>A0A0A7PLY8</accession>
<dbReference type="PROSITE" id="PS50931">
    <property type="entry name" value="HTH_LYSR"/>
    <property type="match status" value="1"/>
</dbReference>
<dbReference type="EMBL" id="CP009122">
    <property type="protein sequence ID" value="AJA08957.1"/>
    <property type="molecule type" value="Genomic_DNA"/>
</dbReference>